<gene>
    <name evidence="2" type="ORF">TSG867_LOCUS33952</name>
</gene>
<feature type="region of interest" description="Disordered" evidence="1">
    <location>
        <begin position="1"/>
        <end position="33"/>
    </location>
</feature>
<dbReference type="Proteomes" id="UP000663862">
    <property type="component" value="Unassembled WGS sequence"/>
</dbReference>
<reference evidence="2" key="1">
    <citation type="submission" date="2021-02" db="EMBL/GenBank/DDBJ databases">
        <authorList>
            <person name="Nowell W R."/>
        </authorList>
    </citation>
    <scope>NUCLEOTIDE SEQUENCE</scope>
</reference>
<sequence length="62" mass="7279">MVASRKELKDNEEETIPIRIERNDDDDDEDEYDEEKGAQLLQKMIASVLKPKSRQKEAFIQV</sequence>
<comment type="caution">
    <text evidence="2">The sequence shown here is derived from an EMBL/GenBank/DDBJ whole genome shotgun (WGS) entry which is preliminary data.</text>
</comment>
<evidence type="ECO:0000256" key="1">
    <source>
        <dbReference type="SAM" id="MobiDB-lite"/>
    </source>
</evidence>
<dbReference type="AlphaFoldDB" id="A0A821JB56"/>
<dbReference type="EMBL" id="CAJOBQ010013424">
    <property type="protein sequence ID" value="CAF4717437.1"/>
    <property type="molecule type" value="Genomic_DNA"/>
</dbReference>
<evidence type="ECO:0000313" key="2">
    <source>
        <dbReference type="EMBL" id="CAF4717437.1"/>
    </source>
</evidence>
<protein>
    <submittedName>
        <fullName evidence="2">Uncharacterized protein</fullName>
    </submittedName>
</protein>
<feature type="non-terminal residue" evidence="2">
    <location>
        <position position="1"/>
    </location>
</feature>
<evidence type="ECO:0000313" key="3">
    <source>
        <dbReference type="Proteomes" id="UP000663862"/>
    </source>
</evidence>
<organism evidence="2 3">
    <name type="scientific">Rotaria socialis</name>
    <dbReference type="NCBI Taxonomy" id="392032"/>
    <lineage>
        <taxon>Eukaryota</taxon>
        <taxon>Metazoa</taxon>
        <taxon>Spiralia</taxon>
        <taxon>Gnathifera</taxon>
        <taxon>Rotifera</taxon>
        <taxon>Eurotatoria</taxon>
        <taxon>Bdelloidea</taxon>
        <taxon>Philodinida</taxon>
        <taxon>Philodinidae</taxon>
        <taxon>Rotaria</taxon>
    </lineage>
</organism>
<feature type="compositionally biased region" description="Acidic residues" evidence="1">
    <location>
        <begin position="23"/>
        <end position="33"/>
    </location>
</feature>
<name>A0A821JB56_9BILA</name>
<accession>A0A821JB56</accession>
<proteinExistence type="predicted"/>